<name>A0A7J6F6L4_CANSA</name>
<proteinExistence type="predicted"/>
<sequence length="198" mass="21976">MLQFFFTTAFSAIPLTLYIPPPRNLNLFVETMEDALRESKPYTDRLFPRARRNVGSRWLRTKGWTPTVAMAGSAAGSGESSSINADDFTVPIPAVNEAVNQGNNYANLGGLNEDIRPDPWFVDDLNPFVESRHPALTGAFVKSLMKIDDNEWDEEVISDVLTERDQELIWKIPPSNGNSSDTWSAGLCLGSLLLLGQQ</sequence>
<dbReference type="Proteomes" id="UP000583929">
    <property type="component" value="Unassembled WGS sequence"/>
</dbReference>
<evidence type="ECO:0000313" key="2">
    <source>
        <dbReference type="Proteomes" id="UP000583929"/>
    </source>
</evidence>
<keyword evidence="2" id="KW-1185">Reference proteome</keyword>
<dbReference type="AlphaFoldDB" id="A0A7J6F6L4"/>
<dbReference type="PANTHER" id="PTHR36616">
    <property type="entry name" value="BNAC07G32700D PROTEIN"/>
    <property type="match status" value="1"/>
</dbReference>
<dbReference type="PANTHER" id="PTHR36616:SF4">
    <property type="entry name" value="OS03G0174800 PROTEIN"/>
    <property type="match status" value="1"/>
</dbReference>
<protein>
    <submittedName>
        <fullName evidence="1">Uncharacterized protein</fullName>
    </submittedName>
</protein>
<comment type="caution">
    <text evidence="1">The sequence shown here is derived from an EMBL/GenBank/DDBJ whole genome shotgun (WGS) entry which is preliminary data.</text>
</comment>
<dbReference type="EMBL" id="JAATIQ010000260">
    <property type="protein sequence ID" value="KAF4366343.1"/>
    <property type="molecule type" value="Genomic_DNA"/>
</dbReference>
<evidence type="ECO:0000313" key="1">
    <source>
        <dbReference type="EMBL" id="KAF4366343.1"/>
    </source>
</evidence>
<reference evidence="1 2" key="1">
    <citation type="journal article" date="2020" name="bioRxiv">
        <title>Sequence and annotation of 42 cannabis genomes reveals extensive copy number variation in cannabinoid synthesis and pathogen resistance genes.</title>
        <authorList>
            <person name="Mckernan K.J."/>
            <person name="Helbert Y."/>
            <person name="Kane L.T."/>
            <person name="Ebling H."/>
            <person name="Zhang L."/>
            <person name="Liu B."/>
            <person name="Eaton Z."/>
            <person name="Mclaughlin S."/>
            <person name="Kingan S."/>
            <person name="Baybayan P."/>
            <person name="Concepcion G."/>
            <person name="Jordan M."/>
            <person name="Riva A."/>
            <person name="Barbazuk W."/>
            <person name="Harkins T."/>
        </authorList>
    </citation>
    <scope>NUCLEOTIDE SEQUENCE [LARGE SCALE GENOMIC DNA]</scope>
    <source>
        <strain evidence="2">cv. Jamaican Lion 4</strain>
        <tissue evidence="1">Leaf</tissue>
    </source>
</reference>
<gene>
    <name evidence="1" type="ORF">G4B88_026670</name>
</gene>
<accession>A0A7J6F6L4</accession>
<organism evidence="1 2">
    <name type="scientific">Cannabis sativa</name>
    <name type="common">Hemp</name>
    <name type="synonym">Marijuana</name>
    <dbReference type="NCBI Taxonomy" id="3483"/>
    <lineage>
        <taxon>Eukaryota</taxon>
        <taxon>Viridiplantae</taxon>
        <taxon>Streptophyta</taxon>
        <taxon>Embryophyta</taxon>
        <taxon>Tracheophyta</taxon>
        <taxon>Spermatophyta</taxon>
        <taxon>Magnoliopsida</taxon>
        <taxon>eudicotyledons</taxon>
        <taxon>Gunneridae</taxon>
        <taxon>Pentapetalae</taxon>
        <taxon>rosids</taxon>
        <taxon>fabids</taxon>
        <taxon>Rosales</taxon>
        <taxon>Cannabaceae</taxon>
        <taxon>Cannabis</taxon>
    </lineage>
</organism>